<accession>A0A543KWP1</accession>
<comment type="caution">
    <text evidence="1">The sequence shown here is derived from an EMBL/GenBank/DDBJ whole genome shotgun (WGS) entry which is preliminary data.</text>
</comment>
<gene>
    <name evidence="1" type="ORF">BDD18_4116</name>
</gene>
<dbReference type="Proteomes" id="UP000316993">
    <property type="component" value="Unassembled WGS sequence"/>
</dbReference>
<evidence type="ECO:0000313" key="1">
    <source>
        <dbReference type="EMBL" id="TQM99456.1"/>
    </source>
</evidence>
<dbReference type="AlphaFoldDB" id="A0A543KWP1"/>
<dbReference type="EMBL" id="VFPV01000004">
    <property type="protein sequence ID" value="TQM99456.1"/>
    <property type="molecule type" value="Genomic_DNA"/>
</dbReference>
<name>A0A543KWP1_9BURK</name>
<organism evidence="1 2">
    <name type="scientific">Acidovorax temperans</name>
    <dbReference type="NCBI Taxonomy" id="80878"/>
    <lineage>
        <taxon>Bacteria</taxon>
        <taxon>Pseudomonadati</taxon>
        <taxon>Pseudomonadota</taxon>
        <taxon>Betaproteobacteria</taxon>
        <taxon>Burkholderiales</taxon>
        <taxon>Comamonadaceae</taxon>
        <taxon>Acidovorax</taxon>
    </lineage>
</organism>
<reference evidence="1 2" key="1">
    <citation type="submission" date="2019-06" db="EMBL/GenBank/DDBJ databases">
        <title>Genomic Encyclopedia of Archaeal and Bacterial Type Strains, Phase II (KMG-II): from individual species to whole genera.</title>
        <authorList>
            <person name="Goeker M."/>
        </authorList>
    </citation>
    <scope>NUCLEOTIDE SEQUENCE [LARGE SCALE GENOMIC DNA]</scope>
    <source>
        <strain evidence="1 2">DSM 7270</strain>
    </source>
</reference>
<evidence type="ECO:0000313" key="2">
    <source>
        <dbReference type="Proteomes" id="UP000316993"/>
    </source>
</evidence>
<sequence>MLAYNVLALLKRVIEKAHEATHPELDVSTFHLTVEINSGYEAMALALPPEHLPQVGDVQPCQLMERLLLLAARLKPRQLTTSKRAPKPQVPKGFVDGSLARSHVATARVIKAGRATP</sequence>
<protein>
    <submittedName>
        <fullName evidence="1">Uncharacterized protein</fullName>
    </submittedName>
</protein>
<proteinExistence type="predicted"/>